<dbReference type="EMBL" id="UGYN01000002">
    <property type="protein sequence ID" value="SUI47918.1"/>
    <property type="molecule type" value="Genomic_DNA"/>
</dbReference>
<dbReference type="AlphaFoldDB" id="A0A379YNS5"/>
<dbReference type="Proteomes" id="UP000255529">
    <property type="component" value="Unassembled WGS sequence"/>
</dbReference>
<dbReference type="InterPro" id="IPR011004">
    <property type="entry name" value="Trimer_LpxA-like_sf"/>
</dbReference>
<dbReference type="RefSeq" id="WP_115183004.1">
    <property type="nucleotide sequence ID" value="NZ_CAMKUF010000002.1"/>
</dbReference>
<evidence type="ECO:0000313" key="3">
    <source>
        <dbReference type="Proteomes" id="UP000255529"/>
    </source>
</evidence>
<evidence type="ECO:0000313" key="2">
    <source>
        <dbReference type="EMBL" id="SUI47918.1"/>
    </source>
</evidence>
<organism evidence="2 3">
    <name type="scientific">Serratia quinivorans</name>
    <dbReference type="NCBI Taxonomy" id="137545"/>
    <lineage>
        <taxon>Bacteria</taxon>
        <taxon>Pseudomonadati</taxon>
        <taxon>Pseudomonadota</taxon>
        <taxon>Gammaproteobacteria</taxon>
        <taxon>Enterobacterales</taxon>
        <taxon>Yersiniaceae</taxon>
        <taxon>Serratia</taxon>
    </lineage>
</organism>
<dbReference type="InterPro" id="IPR050179">
    <property type="entry name" value="Trans_hexapeptide_repeat"/>
</dbReference>
<reference evidence="2 3" key="1">
    <citation type="submission" date="2018-06" db="EMBL/GenBank/DDBJ databases">
        <authorList>
            <consortium name="Pathogen Informatics"/>
            <person name="Doyle S."/>
        </authorList>
    </citation>
    <scope>NUCLEOTIDE SEQUENCE [LARGE SCALE GENOMIC DNA]</scope>
    <source>
        <strain evidence="2 3">NCTC11544</strain>
    </source>
</reference>
<proteinExistence type="inferred from homology"/>
<dbReference type="InterPro" id="IPR001451">
    <property type="entry name" value="Hexapep"/>
</dbReference>
<sequence length="156" mass="16155">MSSAIRVLQAGIVDVDAGQNVTLVQPCNLYGCRLGDGVFVGPFVEIQKNVSIGARSKIQSHSFICEYVTIGADCFIGHNVTFANDLFKDGAPNADASSWGRTQIGDGVSIGSGATVLAVEICSGAVIGAGSVVTKNITRKGIYAGNPARLLRELAP</sequence>
<evidence type="ECO:0000256" key="1">
    <source>
        <dbReference type="ARBA" id="ARBA00007274"/>
    </source>
</evidence>
<dbReference type="CDD" id="cd03358">
    <property type="entry name" value="LbH_WxcM_N_like"/>
    <property type="match status" value="1"/>
</dbReference>
<dbReference type="SUPFAM" id="SSF51161">
    <property type="entry name" value="Trimeric LpxA-like enzymes"/>
    <property type="match status" value="1"/>
</dbReference>
<dbReference type="PANTHER" id="PTHR43300">
    <property type="entry name" value="ACETYLTRANSFERASE"/>
    <property type="match status" value="1"/>
</dbReference>
<dbReference type="PANTHER" id="PTHR43300:SF4">
    <property type="entry name" value="ACYL-[ACYL-CARRIER-PROTEIN]--UDP-N-ACETYLGLUCOSAMINE O-ACYLTRANSFERASE"/>
    <property type="match status" value="1"/>
</dbReference>
<dbReference type="Pfam" id="PF00132">
    <property type="entry name" value="Hexapep"/>
    <property type="match status" value="1"/>
</dbReference>
<comment type="similarity">
    <text evidence="1">Belongs to the transferase hexapeptide repeat family.</text>
</comment>
<gene>
    <name evidence="2" type="primary">glmU_1</name>
    <name evidence="2" type="ORF">NCTC11544_00848</name>
</gene>
<dbReference type="Gene3D" id="2.160.10.10">
    <property type="entry name" value="Hexapeptide repeat proteins"/>
    <property type="match status" value="1"/>
</dbReference>
<dbReference type="Pfam" id="PF14602">
    <property type="entry name" value="Hexapep_2"/>
    <property type="match status" value="2"/>
</dbReference>
<name>A0A379YNS5_9GAMM</name>
<accession>A0A379YNS5</accession>
<protein>
    <submittedName>
        <fullName evidence="2">Bifunctional protein GlmU</fullName>
    </submittedName>
</protein>